<evidence type="ECO:0000313" key="8">
    <source>
        <dbReference type="EMBL" id="KZV81617.1"/>
    </source>
</evidence>
<keyword evidence="3 6" id="KW-1133">Transmembrane helix</keyword>
<name>A0A165C118_EXIGL</name>
<evidence type="ECO:0000256" key="4">
    <source>
        <dbReference type="ARBA" id="ARBA00023136"/>
    </source>
</evidence>
<dbReference type="InterPro" id="IPR004342">
    <property type="entry name" value="EXS_C"/>
</dbReference>
<evidence type="ECO:0000313" key="9">
    <source>
        <dbReference type="Proteomes" id="UP000077266"/>
    </source>
</evidence>
<reference evidence="8 9" key="1">
    <citation type="journal article" date="2016" name="Mol. Biol. Evol.">
        <title>Comparative Genomics of Early-Diverging Mushroom-Forming Fungi Provides Insights into the Origins of Lignocellulose Decay Capabilities.</title>
        <authorList>
            <person name="Nagy L.G."/>
            <person name="Riley R."/>
            <person name="Tritt A."/>
            <person name="Adam C."/>
            <person name="Daum C."/>
            <person name="Floudas D."/>
            <person name="Sun H."/>
            <person name="Yadav J.S."/>
            <person name="Pangilinan J."/>
            <person name="Larsson K.H."/>
            <person name="Matsuura K."/>
            <person name="Barry K."/>
            <person name="Labutti K."/>
            <person name="Kuo R."/>
            <person name="Ohm R.A."/>
            <person name="Bhattacharya S.S."/>
            <person name="Shirouzu T."/>
            <person name="Yoshinaga Y."/>
            <person name="Martin F.M."/>
            <person name="Grigoriev I.V."/>
            <person name="Hibbett D.S."/>
        </authorList>
    </citation>
    <scope>NUCLEOTIDE SEQUENCE [LARGE SCALE GENOMIC DNA]</scope>
    <source>
        <strain evidence="8 9">HHB12029</strain>
    </source>
</reference>
<dbReference type="STRING" id="1314781.A0A165C118"/>
<gene>
    <name evidence="8" type="ORF">EXIGLDRAFT_685796</name>
</gene>
<dbReference type="FunCoup" id="A0A165C118">
    <property type="interactions" value="357"/>
</dbReference>
<evidence type="ECO:0000256" key="6">
    <source>
        <dbReference type="SAM" id="Phobius"/>
    </source>
</evidence>
<dbReference type="OrthoDB" id="2159384at2759"/>
<feature type="transmembrane region" description="Helical" evidence="6">
    <location>
        <begin position="36"/>
        <end position="57"/>
    </location>
</feature>
<dbReference type="AlphaFoldDB" id="A0A165C118"/>
<evidence type="ECO:0000259" key="7">
    <source>
        <dbReference type="PROSITE" id="PS51380"/>
    </source>
</evidence>
<feature type="domain" description="EXS" evidence="7">
    <location>
        <begin position="196"/>
        <end position="439"/>
    </location>
</feature>
<feature type="compositionally biased region" description="Low complexity" evidence="5">
    <location>
        <begin position="432"/>
        <end position="447"/>
    </location>
</feature>
<dbReference type="GO" id="GO:0005737">
    <property type="term" value="C:cytoplasm"/>
    <property type="evidence" value="ECO:0007669"/>
    <property type="project" value="TreeGrafter"/>
</dbReference>
<dbReference type="Proteomes" id="UP000077266">
    <property type="component" value="Unassembled WGS sequence"/>
</dbReference>
<dbReference type="PROSITE" id="PS51380">
    <property type="entry name" value="EXS"/>
    <property type="match status" value="1"/>
</dbReference>
<evidence type="ECO:0000256" key="2">
    <source>
        <dbReference type="ARBA" id="ARBA00022692"/>
    </source>
</evidence>
<dbReference type="EMBL" id="KV426379">
    <property type="protein sequence ID" value="KZV81617.1"/>
    <property type="molecule type" value="Genomic_DNA"/>
</dbReference>
<proteinExistence type="predicted"/>
<keyword evidence="9" id="KW-1185">Reference proteome</keyword>
<evidence type="ECO:0000256" key="5">
    <source>
        <dbReference type="SAM" id="MobiDB-lite"/>
    </source>
</evidence>
<dbReference type="Pfam" id="PF03124">
    <property type="entry name" value="EXS"/>
    <property type="match status" value="1"/>
</dbReference>
<sequence length="460" mass="51522">MDIDTRTALVNALVYAPFSTALPLPFRVALLGGLGILAWALNLHLLHLLGIDTAFALDFRIYDKGYHQLAHPSTLYGPVYRVFFAYSAWTFGGWVVFRVACAGDMDSMDSYKIIAVITLAGLLFGLLMPFNAVSLRERRAFCGAVKRCFLSPVSQPVYFCDVVLADVFTSFAKVFGDVWMTVAMFLPSGSLTALPVFEGKWEWAVPFMMSLPYAVRLRQCLVDYLASGRQNTTQLLNAVKYATAFPVIFLSAMQILPLDENGDVPVDGWRQDNNLWRLWLLSVAVNSLYSFWWDVTNDWGLTILTRPGSPVVVLPPTPSPFSHSSSRPVSPFGRMEGARPYGLRTQLLFPDTLMYYLAVALNLVLRFTWSLKLSAHLHSLAELEHGVFIMEALEILRRWVWVFFRVEWEVIKKSNSTHRGGVAGEEIPMRYAPSRSPSRSPDPFSAFSPPPNGNGFGAVH</sequence>
<accession>A0A165C118</accession>
<feature type="transmembrane region" description="Helical" evidence="6">
    <location>
        <begin position="111"/>
        <end position="130"/>
    </location>
</feature>
<organism evidence="8 9">
    <name type="scientific">Exidia glandulosa HHB12029</name>
    <dbReference type="NCBI Taxonomy" id="1314781"/>
    <lineage>
        <taxon>Eukaryota</taxon>
        <taxon>Fungi</taxon>
        <taxon>Dikarya</taxon>
        <taxon>Basidiomycota</taxon>
        <taxon>Agaricomycotina</taxon>
        <taxon>Agaricomycetes</taxon>
        <taxon>Auriculariales</taxon>
        <taxon>Exidiaceae</taxon>
        <taxon>Exidia</taxon>
    </lineage>
</organism>
<dbReference type="PANTHER" id="PTHR10783:SF46">
    <property type="entry name" value="PROTEIN ERD1 HOMOLOG 2"/>
    <property type="match status" value="1"/>
</dbReference>
<evidence type="ECO:0000256" key="3">
    <source>
        <dbReference type="ARBA" id="ARBA00022989"/>
    </source>
</evidence>
<evidence type="ECO:0000256" key="1">
    <source>
        <dbReference type="ARBA" id="ARBA00004141"/>
    </source>
</evidence>
<keyword evidence="4 6" id="KW-0472">Membrane</keyword>
<comment type="subcellular location">
    <subcellularLocation>
        <location evidence="1">Membrane</location>
        <topology evidence="1">Multi-pass membrane protein</topology>
    </subcellularLocation>
</comment>
<feature type="transmembrane region" description="Helical" evidence="6">
    <location>
        <begin position="78"/>
        <end position="99"/>
    </location>
</feature>
<keyword evidence="2 6" id="KW-0812">Transmembrane</keyword>
<feature type="region of interest" description="Disordered" evidence="5">
    <location>
        <begin position="430"/>
        <end position="460"/>
    </location>
</feature>
<dbReference type="GO" id="GO:0016020">
    <property type="term" value="C:membrane"/>
    <property type="evidence" value="ECO:0007669"/>
    <property type="project" value="UniProtKB-SubCell"/>
</dbReference>
<dbReference type="InParanoid" id="A0A165C118"/>
<dbReference type="PANTHER" id="PTHR10783">
    <property type="entry name" value="XENOTROPIC AND POLYTROPIC RETROVIRUS RECEPTOR 1-RELATED"/>
    <property type="match status" value="1"/>
</dbReference>
<protein>
    <submittedName>
        <fullName evidence="8">EXS-domain-containing protein</fullName>
    </submittedName>
</protein>